<accession>A0ACD3AWL0</accession>
<proteinExistence type="predicted"/>
<gene>
    <name evidence="1" type="ORF">BDN72DRAFT_896718</name>
</gene>
<name>A0ACD3AWL0_9AGAR</name>
<protein>
    <submittedName>
        <fullName evidence="1">Di-copper centre-containing protein</fullName>
    </submittedName>
</protein>
<reference evidence="1 2" key="1">
    <citation type="journal article" date="2019" name="Nat. Ecol. Evol.">
        <title>Megaphylogeny resolves global patterns of mushroom evolution.</title>
        <authorList>
            <person name="Varga T."/>
            <person name="Krizsan K."/>
            <person name="Foldi C."/>
            <person name="Dima B."/>
            <person name="Sanchez-Garcia M."/>
            <person name="Sanchez-Ramirez S."/>
            <person name="Szollosi G.J."/>
            <person name="Szarkandi J.G."/>
            <person name="Papp V."/>
            <person name="Albert L."/>
            <person name="Andreopoulos W."/>
            <person name="Angelini C."/>
            <person name="Antonin V."/>
            <person name="Barry K.W."/>
            <person name="Bougher N.L."/>
            <person name="Buchanan P."/>
            <person name="Buyck B."/>
            <person name="Bense V."/>
            <person name="Catcheside P."/>
            <person name="Chovatia M."/>
            <person name="Cooper J."/>
            <person name="Damon W."/>
            <person name="Desjardin D."/>
            <person name="Finy P."/>
            <person name="Geml J."/>
            <person name="Haridas S."/>
            <person name="Hughes K."/>
            <person name="Justo A."/>
            <person name="Karasinski D."/>
            <person name="Kautmanova I."/>
            <person name="Kiss B."/>
            <person name="Kocsube S."/>
            <person name="Kotiranta H."/>
            <person name="LaButti K.M."/>
            <person name="Lechner B.E."/>
            <person name="Liimatainen K."/>
            <person name="Lipzen A."/>
            <person name="Lukacs Z."/>
            <person name="Mihaltcheva S."/>
            <person name="Morgado L.N."/>
            <person name="Niskanen T."/>
            <person name="Noordeloos M.E."/>
            <person name="Ohm R.A."/>
            <person name="Ortiz-Santana B."/>
            <person name="Ovrebo C."/>
            <person name="Racz N."/>
            <person name="Riley R."/>
            <person name="Savchenko A."/>
            <person name="Shiryaev A."/>
            <person name="Soop K."/>
            <person name="Spirin V."/>
            <person name="Szebenyi C."/>
            <person name="Tomsovsky M."/>
            <person name="Tulloss R.E."/>
            <person name="Uehling J."/>
            <person name="Grigoriev I.V."/>
            <person name="Vagvolgyi C."/>
            <person name="Papp T."/>
            <person name="Martin F.M."/>
            <person name="Miettinen O."/>
            <person name="Hibbett D.S."/>
            <person name="Nagy L.G."/>
        </authorList>
    </citation>
    <scope>NUCLEOTIDE SEQUENCE [LARGE SCALE GENOMIC DNA]</scope>
    <source>
        <strain evidence="1 2">NL-1719</strain>
    </source>
</reference>
<keyword evidence="2" id="KW-1185">Reference proteome</keyword>
<sequence>MRLPTLISSVLGTAYLVAALPAANIEARGTCGSFAPAGFCPASPTSTGPSSGPSSTPGSCTNPTIRKEWRTFSVDEKKAFLSAVKCLGSKPHNWDLVQSNTGPDIPNMMTDPSISMYDDMVFTHIDLNHHIHSTGWFFPWHRWYLNVYARLLTTQCGYTGALPYWDWTQDAADFEHATFWDADPNSGVGTWGNPNNDYQIEDGAWGLNSGFKLHYPSTHAIRRQFTPQPYLQFPRPYLLADVNLLANETFTKDRLDASLFGFDGDFQGFQKSFQDYQGPHAGVHLMVGADLTGLCPGNAPASCVPGESWSPNDPLFFMHHAMVDKTWYDWQNRASNKYLFQGGSTQMLDSLASYDAYPLGSAPWLSSTSILPTGGWARFDTKSSVAIQDLFDTQNGYLCYTYQ</sequence>
<organism evidence="1 2">
    <name type="scientific">Pluteus cervinus</name>
    <dbReference type="NCBI Taxonomy" id="181527"/>
    <lineage>
        <taxon>Eukaryota</taxon>
        <taxon>Fungi</taxon>
        <taxon>Dikarya</taxon>
        <taxon>Basidiomycota</taxon>
        <taxon>Agaricomycotina</taxon>
        <taxon>Agaricomycetes</taxon>
        <taxon>Agaricomycetidae</taxon>
        <taxon>Agaricales</taxon>
        <taxon>Pluteineae</taxon>
        <taxon>Pluteaceae</taxon>
        <taxon>Pluteus</taxon>
    </lineage>
</organism>
<evidence type="ECO:0000313" key="1">
    <source>
        <dbReference type="EMBL" id="TFK70138.1"/>
    </source>
</evidence>
<dbReference type="EMBL" id="ML208318">
    <property type="protein sequence ID" value="TFK70138.1"/>
    <property type="molecule type" value="Genomic_DNA"/>
</dbReference>
<evidence type="ECO:0000313" key="2">
    <source>
        <dbReference type="Proteomes" id="UP000308600"/>
    </source>
</evidence>
<dbReference type="Proteomes" id="UP000308600">
    <property type="component" value="Unassembled WGS sequence"/>
</dbReference>